<reference evidence="2" key="1">
    <citation type="journal article" date="2017" name="Am. J. Bot.">
        <title>The East Asian origin of the giant lobelias.</title>
        <authorList>
            <person name="Knox E.B."/>
            <person name="Li C."/>
        </authorList>
    </citation>
    <scope>NUCLEOTIDE SEQUENCE</scope>
</reference>
<name>A0A1Z2R0K6_9ASTR</name>
<feature type="transmembrane region" description="Helical" evidence="1">
    <location>
        <begin position="12"/>
        <end position="34"/>
    </location>
</feature>
<proteinExistence type="predicted"/>
<dbReference type="GeneID" id="33370195"/>
<sequence length="226" mass="26268">MNSRNYKVDAEVFYLFWNMELHSFFGQLTLWYLLKWGRETNSLVHRLALTYLLHRGNETNSFCVKLALTYLLHRGNKTNSVCDHIVRKYLSSRGLEINSFSLFAILALGLTHLFTRENETNSFCERLVRMYLVKRCYEAIQKGLSVRGVGEVFDLAQGEGENLIDRTLERISKTPMAWQTAKIAVACRFIEAFQQENTDAFEYTASLGYWTGALDRLRQLEKPEPD</sequence>
<keyword evidence="1" id="KW-0472">Membrane</keyword>
<geneLocation type="plastid" evidence="2"/>
<gene>
    <name evidence="2" type="primary">ORF226</name>
    <name evidence="2" type="ORF">Lo_mus1Pt0567</name>
</gene>
<evidence type="ECO:0000256" key="1">
    <source>
        <dbReference type="SAM" id="Phobius"/>
    </source>
</evidence>
<dbReference type="RefSeq" id="YP_009405147.1">
    <property type="nucleotide sequence ID" value="NC_035379.1"/>
</dbReference>
<dbReference type="AlphaFoldDB" id="A0A1Z2R0K6"/>
<protein>
    <submittedName>
        <fullName evidence="2">Uncharacterized protein</fullName>
    </submittedName>
</protein>
<keyword evidence="1" id="KW-1133">Transmembrane helix</keyword>
<evidence type="ECO:0000313" key="2">
    <source>
        <dbReference type="EMBL" id="ASA37222.1"/>
    </source>
</evidence>
<keyword evidence="1" id="KW-0812">Transmembrane</keyword>
<accession>A0A1Z2R0K6</accession>
<organism evidence="2">
    <name type="scientific">Lobelia muscoides</name>
    <dbReference type="NCBI Taxonomy" id="2010895"/>
    <lineage>
        <taxon>Eukaryota</taxon>
        <taxon>Viridiplantae</taxon>
        <taxon>Streptophyta</taxon>
        <taxon>Embryophyta</taxon>
        <taxon>Tracheophyta</taxon>
        <taxon>Spermatophyta</taxon>
        <taxon>Magnoliopsida</taxon>
        <taxon>eudicotyledons</taxon>
        <taxon>Gunneridae</taxon>
        <taxon>Pentapetalae</taxon>
        <taxon>asterids</taxon>
        <taxon>campanulids</taxon>
        <taxon>Asterales</taxon>
        <taxon>Campanulaceae</taxon>
        <taxon>Lobelia</taxon>
    </lineage>
</organism>
<dbReference type="EMBL" id="MF061201">
    <property type="protein sequence ID" value="ASA37222.1"/>
    <property type="molecule type" value="Genomic_DNA"/>
</dbReference>
<keyword evidence="2" id="KW-0934">Plastid</keyword>